<dbReference type="KEGG" id="bchi:OY14_04125"/>
<protein>
    <recommendedName>
        <fullName evidence="3">Outer membrane protein beta-barrel domain-containing protein</fullName>
    </recommendedName>
</protein>
<evidence type="ECO:0000313" key="2">
    <source>
        <dbReference type="Proteomes" id="UP000030940"/>
    </source>
</evidence>
<accession>A0A0A7UYY1</accession>
<organism evidence="1 2">
    <name type="scientific">Borreliella chilensis</name>
    <dbReference type="NCBI Taxonomy" id="1245910"/>
    <lineage>
        <taxon>Bacteria</taxon>
        <taxon>Pseudomonadati</taxon>
        <taxon>Spirochaetota</taxon>
        <taxon>Spirochaetia</taxon>
        <taxon>Spirochaetales</taxon>
        <taxon>Borreliaceae</taxon>
        <taxon>Borreliella</taxon>
    </lineage>
</organism>
<keyword evidence="2" id="KW-1185">Reference proteome</keyword>
<dbReference type="HOGENOM" id="CLU_126432_0_0_12"/>
<proteinExistence type="predicted"/>
<gene>
    <name evidence="1" type="ORF">OY14_04125</name>
</gene>
<dbReference type="EMBL" id="CP009910">
    <property type="protein sequence ID" value="AJA90598.1"/>
    <property type="molecule type" value="Genomic_DNA"/>
</dbReference>
<sequence length="181" mass="20915">MKKYLFFILFLISSNNLIVSYPLSFGGGFSYQFTNYTDKTGSTKFAPNFTRSDHGINLNLFFDANYVLLEMSYKEAFIITHNGRYFSFGLYGTYPMIFKEQIRMLFPLVGFKYTLDLSSNSYNLFFLSMGLAADLFIPDIEGLYVRPLFMLSISPFSNYKNFSGLTTEIMLGFNVGWRFSN</sequence>
<dbReference type="Proteomes" id="UP000030940">
    <property type="component" value="Chromosome"/>
</dbReference>
<name>A0A0A7UYY1_9SPIR</name>
<evidence type="ECO:0008006" key="3">
    <source>
        <dbReference type="Google" id="ProtNLM"/>
    </source>
</evidence>
<dbReference type="AlphaFoldDB" id="A0A0A7UYY1"/>
<evidence type="ECO:0000313" key="1">
    <source>
        <dbReference type="EMBL" id="AJA90598.1"/>
    </source>
</evidence>
<reference evidence="1 2" key="1">
    <citation type="journal article" date="2015" name="Genome Announc.">
        <title>Genome Sequence of Borrelia chilensis VA1, a South American Member of the Lyme Borreliosis Group.</title>
        <authorList>
            <person name="Huang W."/>
            <person name="Ojaimi C."/>
            <person name="Fallon J.T."/>
            <person name="Travisany D."/>
            <person name="Maass A."/>
            <person name="Ivanova L."/>
            <person name="Tomova A."/>
            <person name="Gonzalez-Acuna D."/>
            <person name="Godfrey H.P."/>
            <person name="Cabello F.C."/>
        </authorList>
    </citation>
    <scope>NUCLEOTIDE SEQUENCE [LARGE SCALE GENOMIC DNA]</scope>
    <source>
        <strain evidence="1 2">VA1</strain>
    </source>
</reference>